<dbReference type="Proteomes" id="UP001222800">
    <property type="component" value="Chromosome"/>
</dbReference>
<evidence type="ECO:0000313" key="14">
    <source>
        <dbReference type="EMBL" id="WFD09871.1"/>
    </source>
</evidence>
<evidence type="ECO:0000256" key="10">
    <source>
        <dbReference type="PROSITE-ProRule" id="PRU00560"/>
    </source>
</evidence>
<gene>
    <name evidence="14" type="primary">pcrA</name>
    <name evidence="14" type="ORF">P4S50_16000</name>
</gene>
<dbReference type="Pfam" id="PF21196">
    <property type="entry name" value="PcrA_UvrD_tudor"/>
    <property type="match status" value="1"/>
</dbReference>
<dbReference type="SUPFAM" id="SSF52540">
    <property type="entry name" value="P-loop containing nucleoside triphosphate hydrolases"/>
    <property type="match status" value="1"/>
</dbReference>
<comment type="similarity">
    <text evidence="1 11">Belongs to the helicase family. UvrD subfamily.</text>
</comment>
<feature type="binding site" evidence="10">
    <location>
        <begin position="25"/>
        <end position="32"/>
    </location>
    <ligand>
        <name>ATP</name>
        <dbReference type="ChEBI" id="CHEBI:30616"/>
    </ligand>
</feature>
<dbReference type="Gene3D" id="3.40.50.300">
    <property type="entry name" value="P-loop containing nucleotide triphosphate hydrolases"/>
    <property type="match status" value="2"/>
</dbReference>
<dbReference type="InterPro" id="IPR027417">
    <property type="entry name" value="P-loop_NTPase"/>
</dbReference>
<evidence type="ECO:0000256" key="4">
    <source>
        <dbReference type="ARBA" id="ARBA00022806"/>
    </source>
</evidence>
<feature type="domain" description="UvrD-like helicase ATP-binding" evidence="12">
    <location>
        <begin position="4"/>
        <end position="284"/>
    </location>
</feature>
<dbReference type="Gene3D" id="1.10.10.160">
    <property type="match status" value="1"/>
</dbReference>
<reference evidence="14 15" key="1">
    <citation type="submission" date="2023-03" db="EMBL/GenBank/DDBJ databases">
        <title>Complete genome sequence of Tepidibacter sp. SWIR-1, isolated from a deep-sea hydrothermal vent.</title>
        <authorList>
            <person name="Li X."/>
        </authorList>
    </citation>
    <scope>NUCLEOTIDE SEQUENCE [LARGE SCALE GENOMIC DNA]</scope>
    <source>
        <strain evidence="14 15">SWIR-1</strain>
    </source>
</reference>
<comment type="catalytic activity">
    <reaction evidence="9 11">
        <text>ATP + H2O = ADP + phosphate + H(+)</text>
        <dbReference type="Rhea" id="RHEA:13065"/>
        <dbReference type="ChEBI" id="CHEBI:15377"/>
        <dbReference type="ChEBI" id="CHEBI:15378"/>
        <dbReference type="ChEBI" id="CHEBI:30616"/>
        <dbReference type="ChEBI" id="CHEBI:43474"/>
        <dbReference type="ChEBI" id="CHEBI:456216"/>
        <dbReference type="EC" id="5.6.2.4"/>
    </reaction>
</comment>
<dbReference type="InterPro" id="IPR000212">
    <property type="entry name" value="DNA_helicase_UvrD/REP"/>
</dbReference>
<evidence type="ECO:0000313" key="15">
    <source>
        <dbReference type="Proteomes" id="UP001222800"/>
    </source>
</evidence>
<protein>
    <recommendedName>
        <fullName evidence="11">ATP-dependent DNA helicase</fullName>
        <ecNumber evidence="11">5.6.2.4</ecNumber>
    </recommendedName>
</protein>
<proteinExistence type="inferred from homology"/>
<keyword evidence="5 10" id="KW-0067">ATP-binding</keyword>
<keyword evidence="7" id="KW-0413">Isomerase</keyword>
<dbReference type="CDD" id="cd17932">
    <property type="entry name" value="DEXQc_UvrD"/>
    <property type="match status" value="1"/>
</dbReference>
<name>A0ABY8EAP6_9FIRM</name>
<dbReference type="PROSITE" id="PS51198">
    <property type="entry name" value="UVRD_HELICASE_ATP_BIND"/>
    <property type="match status" value="1"/>
</dbReference>
<evidence type="ECO:0000256" key="9">
    <source>
        <dbReference type="ARBA" id="ARBA00048988"/>
    </source>
</evidence>
<keyword evidence="6 11" id="KW-0238">DNA-binding</keyword>
<dbReference type="Gene3D" id="1.10.486.10">
    <property type="entry name" value="PCRA, domain 4"/>
    <property type="match status" value="1"/>
</dbReference>
<dbReference type="NCBIfam" id="TIGR01073">
    <property type="entry name" value="pcrA"/>
    <property type="match status" value="1"/>
</dbReference>
<dbReference type="EMBL" id="CP120733">
    <property type="protein sequence ID" value="WFD09871.1"/>
    <property type="molecule type" value="Genomic_DNA"/>
</dbReference>
<dbReference type="GO" id="GO:0016787">
    <property type="term" value="F:hydrolase activity"/>
    <property type="evidence" value="ECO:0007669"/>
    <property type="project" value="UniProtKB-KW"/>
</dbReference>
<evidence type="ECO:0000256" key="6">
    <source>
        <dbReference type="ARBA" id="ARBA00023125"/>
    </source>
</evidence>
<organism evidence="14 15">
    <name type="scientific">Tepidibacter hydrothermalis</name>
    <dbReference type="NCBI Taxonomy" id="3036126"/>
    <lineage>
        <taxon>Bacteria</taxon>
        <taxon>Bacillati</taxon>
        <taxon>Bacillota</taxon>
        <taxon>Clostridia</taxon>
        <taxon>Peptostreptococcales</taxon>
        <taxon>Peptostreptococcaceae</taxon>
        <taxon>Tepidibacter</taxon>
    </lineage>
</organism>
<evidence type="ECO:0000259" key="13">
    <source>
        <dbReference type="PROSITE" id="PS51217"/>
    </source>
</evidence>
<dbReference type="Pfam" id="PF00580">
    <property type="entry name" value="UvrD-helicase"/>
    <property type="match status" value="1"/>
</dbReference>
<dbReference type="InterPro" id="IPR014017">
    <property type="entry name" value="DNA_helicase_UvrD-like_C"/>
</dbReference>
<dbReference type="InterPro" id="IPR005751">
    <property type="entry name" value="ATP-dep_DNA_helicase_PcrA"/>
</dbReference>
<evidence type="ECO:0000256" key="3">
    <source>
        <dbReference type="ARBA" id="ARBA00022801"/>
    </source>
</evidence>
<comment type="catalytic activity">
    <reaction evidence="8">
        <text>Couples ATP hydrolysis with the unwinding of duplex DNA by translocating in the 3'-5' direction.</text>
        <dbReference type="EC" id="5.6.2.4"/>
    </reaction>
</comment>
<evidence type="ECO:0000259" key="12">
    <source>
        <dbReference type="PROSITE" id="PS51198"/>
    </source>
</evidence>
<dbReference type="InterPro" id="IPR013986">
    <property type="entry name" value="DExx_box_DNA_helicase_dom_sf"/>
</dbReference>
<evidence type="ECO:0000256" key="1">
    <source>
        <dbReference type="ARBA" id="ARBA00009922"/>
    </source>
</evidence>
<dbReference type="Pfam" id="PF13361">
    <property type="entry name" value="UvrD_C"/>
    <property type="match status" value="1"/>
</dbReference>
<dbReference type="EC" id="5.6.2.4" evidence="11"/>
<keyword evidence="4 10" id="KW-0347">Helicase</keyword>
<evidence type="ECO:0000256" key="8">
    <source>
        <dbReference type="ARBA" id="ARBA00034617"/>
    </source>
</evidence>
<accession>A0ABY8EAP6</accession>
<evidence type="ECO:0000256" key="2">
    <source>
        <dbReference type="ARBA" id="ARBA00022741"/>
    </source>
</evidence>
<dbReference type="PROSITE" id="PS51217">
    <property type="entry name" value="UVRD_HELICASE_CTER"/>
    <property type="match status" value="1"/>
</dbReference>
<evidence type="ECO:0000256" key="7">
    <source>
        <dbReference type="ARBA" id="ARBA00023235"/>
    </source>
</evidence>
<dbReference type="PANTHER" id="PTHR11070">
    <property type="entry name" value="UVRD / RECB / PCRA DNA HELICASE FAMILY MEMBER"/>
    <property type="match status" value="1"/>
</dbReference>
<keyword evidence="3 10" id="KW-0378">Hydrolase</keyword>
<keyword evidence="2 10" id="KW-0547">Nucleotide-binding</keyword>
<sequence length="722" mass="83162">MDLSTLNDMQRKAVLKTDGALLLLAGAGSGKTRVLTYRIAHLINDLEVHPSNILAITFTNKAANEMRERVEGIIGSDAQNMWISTFHSCCVRILRKDIDKIGYTRSFVIYDRSDQMTLMKDCIKELNINDKMYEPKTVLGHISDAKDKMINSKRFKEIHQNDFRMSNIAKVYSLYQERLMRNNALDFDDLIMKAIEILENNEGVLDFYQRKFRYIMVDEYQDTNRAQYKLVNMLAKRHGNLCVVGDDDQSIYGWRGADIKNILEFEKDYEDALVVKLEQNYRSTQTILDAANKVIANNITRKDKKLWTESDLGDRIRTFKSRDEREEGDFIAHSIKKMNNDKGIEYRDCAILYRTNAQSRALEEALIKQNIKYKIFGGIKFYERKEIKDLIAYLRIIQNPVDDISLKRIINVPKRGIGLRTLEKIEDVSLIKKESMYLSLYDAENIDVSTRVKSKLREFTTLISALSAMKDVYCVTKLIEKVLENTGYIKELEKDDSIENQTRIENLKEFLSVAVEFEKTSEEKDLETFLATISLISDMDSSDEDDDYVSLMTLHSAKGLEFPVVFLAGLEEGVFPISRALTDEIELEEERRLCYVGITRAMKTLYMTYASSRTIYGKTNYSRISRFIGELPKDCLKSLNKNEPESKILKKQNSIVEKYKQRHMEKDTKDIDNKEVVLGAKVKHPAFGTGTVVAKNGSTVSIAFDNKGIKSINLEYVKLNVI</sequence>
<feature type="domain" description="UvrD-like helicase C-terminal" evidence="13">
    <location>
        <begin position="285"/>
        <end position="559"/>
    </location>
</feature>
<dbReference type="PANTHER" id="PTHR11070:SF2">
    <property type="entry name" value="ATP-DEPENDENT DNA HELICASE SRS2"/>
    <property type="match status" value="1"/>
</dbReference>
<dbReference type="GO" id="GO:0003678">
    <property type="term" value="F:DNA helicase activity"/>
    <property type="evidence" value="ECO:0007669"/>
    <property type="project" value="UniProtKB-EC"/>
</dbReference>
<dbReference type="RefSeq" id="WP_277731825.1">
    <property type="nucleotide sequence ID" value="NZ_CP120733.1"/>
</dbReference>
<evidence type="ECO:0000256" key="5">
    <source>
        <dbReference type="ARBA" id="ARBA00022840"/>
    </source>
</evidence>
<dbReference type="InterPro" id="IPR014016">
    <property type="entry name" value="UvrD-like_ATP-bd"/>
</dbReference>
<evidence type="ECO:0000256" key="11">
    <source>
        <dbReference type="RuleBase" id="RU364053"/>
    </source>
</evidence>
<keyword evidence="15" id="KW-1185">Reference proteome</keyword>